<proteinExistence type="predicted"/>
<organism evidence="1">
    <name type="scientific">marine sediment metagenome</name>
    <dbReference type="NCBI Taxonomy" id="412755"/>
    <lineage>
        <taxon>unclassified sequences</taxon>
        <taxon>metagenomes</taxon>
        <taxon>ecological metagenomes</taxon>
    </lineage>
</organism>
<reference evidence="1" key="1">
    <citation type="journal article" date="2015" name="Nature">
        <title>Complex archaea that bridge the gap between prokaryotes and eukaryotes.</title>
        <authorList>
            <person name="Spang A."/>
            <person name="Saw J.H."/>
            <person name="Jorgensen S.L."/>
            <person name="Zaremba-Niedzwiedzka K."/>
            <person name="Martijn J."/>
            <person name="Lind A.E."/>
            <person name="van Eijk R."/>
            <person name="Schleper C."/>
            <person name="Guy L."/>
            <person name="Ettema T.J."/>
        </authorList>
    </citation>
    <scope>NUCLEOTIDE SEQUENCE</scope>
</reference>
<protein>
    <submittedName>
        <fullName evidence="1">Uncharacterized protein</fullName>
    </submittedName>
</protein>
<accession>A0A0F8YJR9</accession>
<name>A0A0F8YJR9_9ZZZZ</name>
<evidence type="ECO:0000313" key="1">
    <source>
        <dbReference type="EMBL" id="KKK81658.1"/>
    </source>
</evidence>
<gene>
    <name evidence="1" type="ORF">LCGC14_2811260</name>
</gene>
<feature type="non-terminal residue" evidence="1">
    <location>
        <position position="1"/>
    </location>
</feature>
<dbReference type="EMBL" id="LAZR01053028">
    <property type="protein sequence ID" value="KKK81658.1"/>
    <property type="molecule type" value="Genomic_DNA"/>
</dbReference>
<dbReference type="AlphaFoldDB" id="A0A0F8YJR9"/>
<sequence>TDFSEFEVDGTYKMNGAATVWNDVQFQVSSARVPASNFPSWEAFTTNTSEYAFSVNNEVDTSANEIPHWWKEGTIGHAHIHITTKAINNAEVTYAKFTVTFAYADINEVWVEAPLTAEITIANPTAALTNLYLDLGDITLTNYLTETQMRCRVKRIAATTGTEYVGDIFITQVGIHFEQDTIGTRSEKNK</sequence>
<comment type="caution">
    <text evidence="1">The sequence shown here is derived from an EMBL/GenBank/DDBJ whole genome shotgun (WGS) entry which is preliminary data.</text>
</comment>